<accession>A0A7Z7INM8</accession>
<comment type="caution">
    <text evidence="2">The sequence shown here is derived from an EMBL/GenBank/DDBJ whole genome shotgun (WGS) entry which is preliminary data.</text>
</comment>
<gene>
    <name evidence="2" type="primary">parA</name>
    <name evidence="2" type="ORF">MSIMFB_04430</name>
</gene>
<reference evidence="2 3" key="1">
    <citation type="submission" date="2017-10" db="EMBL/GenBank/DDBJ databases">
        <authorList>
            <consortium name="Urmite Genomes"/>
        </authorList>
    </citation>
    <scope>NUCLEOTIDE SEQUENCE [LARGE SCALE GENOMIC DNA]</scope>
    <source>
        <strain evidence="2 3">FB-527</strain>
    </source>
</reference>
<dbReference type="Gene3D" id="3.40.50.300">
    <property type="entry name" value="P-loop containing nucleotide triphosphate hydrolases"/>
    <property type="match status" value="1"/>
</dbReference>
<dbReference type="AlphaFoldDB" id="A0A7Z7INM8"/>
<dbReference type="CDD" id="cd02042">
    <property type="entry name" value="ParAB_family"/>
    <property type="match status" value="1"/>
</dbReference>
<name>A0A7Z7INM8_9MYCO</name>
<protein>
    <submittedName>
        <fullName evidence="2">Chromosome partitioning protein ParA</fullName>
    </submittedName>
</protein>
<feature type="domain" description="AAA" evidence="1">
    <location>
        <begin position="21"/>
        <end position="207"/>
    </location>
</feature>
<dbReference type="InterPro" id="IPR027417">
    <property type="entry name" value="P-loop_NTPase"/>
</dbReference>
<sequence>MPLATGDLAEMLATVVASPYHTIAFANGKGGVGKTSLAANEAALFGGAGYRVLLVELDMQGNCARDFGLPVGEWETVEDLIAGNGEAHAAALMLPGAPSARPPFYENVRPGVDLIAGGYALERIYKYFASNAATQSLDAALIAEIASLNRSYDLILIDAPPVDMTAMDAVLRVAGTVIIPIRADDASIDGLSVVARRFELARQDNPHLMLGGVVRFGLGSSSTRIAQKVQQTVNDILGGTAPVFNNIIRHSDAATFDGRRHGLMAYELESASKIAQRRRLEALRAGAEPEATAVSTGAASSAGLAEDYEGLGMEILQRVNELSTQYAEA</sequence>
<dbReference type="InterPro" id="IPR050678">
    <property type="entry name" value="DNA_Partitioning_ATPase"/>
</dbReference>
<evidence type="ECO:0000259" key="1">
    <source>
        <dbReference type="Pfam" id="PF13614"/>
    </source>
</evidence>
<dbReference type="PANTHER" id="PTHR13696">
    <property type="entry name" value="P-LOOP CONTAINING NUCLEOSIDE TRIPHOSPHATE HYDROLASE"/>
    <property type="match status" value="1"/>
</dbReference>
<keyword evidence="3" id="KW-1185">Reference proteome</keyword>
<dbReference type="Proteomes" id="UP000554965">
    <property type="component" value="Unassembled WGS sequence"/>
</dbReference>
<dbReference type="PANTHER" id="PTHR13696:SF99">
    <property type="entry name" value="COBYRINIC ACID AC-DIAMIDE SYNTHASE"/>
    <property type="match status" value="1"/>
</dbReference>
<evidence type="ECO:0000313" key="3">
    <source>
        <dbReference type="Proteomes" id="UP000554965"/>
    </source>
</evidence>
<dbReference type="InterPro" id="IPR025669">
    <property type="entry name" value="AAA_dom"/>
</dbReference>
<organism evidence="2 3">
    <name type="scientific">Mycobacterium simulans</name>
    <dbReference type="NCBI Taxonomy" id="627089"/>
    <lineage>
        <taxon>Bacteria</taxon>
        <taxon>Bacillati</taxon>
        <taxon>Actinomycetota</taxon>
        <taxon>Actinomycetes</taxon>
        <taxon>Mycobacteriales</taxon>
        <taxon>Mycobacteriaceae</taxon>
        <taxon>Mycobacterium</taxon>
    </lineage>
</organism>
<proteinExistence type="predicted"/>
<dbReference type="Pfam" id="PF13614">
    <property type="entry name" value="AAA_31"/>
    <property type="match status" value="1"/>
</dbReference>
<evidence type="ECO:0000313" key="2">
    <source>
        <dbReference type="EMBL" id="SOJ56952.1"/>
    </source>
</evidence>
<dbReference type="RefSeq" id="WP_186244478.1">
    <property type="nucleotide sequence ID" value="NZ_OCTY01000002.1"/>
</dbReference>
<dbReference type="SUPFAM" id="SSF52540">
    <property type="entry name" value="P-loop containing nucleoside triphosphate hydrolases"/>
    <property type="match status" value="1"/>
</dbReference>
<dbReference type="EMBL" id="OCTY01000002">
    <property type="protein sequence ID" value="SOJ56952.1"/>
    <property type="molecule type" value="Genomic_DNA"/>
</dbReference>